<comment type="caution">
    <text evidence="2">The sequence shown here is derived from an EMBL/GenBank/DDBJ whole genome shotgun (WGS) entry which is preliminary data.</text>
</comment>
<dbReference type="GO" id="GO:0051082">
    <property type="term" value="F:unfolded protein binding"/>
    <property type="evidence" value="ECO:0007669"/>
    <property type="project" value="TreeGrafter"/>
</dbReference>
<dbReference type="InterPro" id="IPR040692">
    <property type="entry name" value="UGGT_TRXL_3"/>
</dbReference>
<evidence type="ECO:0000259" key="1">
    <source>
        <dbReference type="Pfam" id="PF18402"/>
    </source>
</evidence>
<proteinExistence type="predicted"/>
<dbReference type="GO" id="GO:0018279">
    <property type="term" value="P:protein N-linked glycosylation via asparagine"/>
    <property type="evidence" value="ECO:0007669"/>
    <property type="project" value="TreeGrafter"/>
</dbReference>
<dbReference type="OrthoDB" id="27683at2759"/>
<dbReference type="GO" id="GO:0003980">
    <property type="term" value="F:UDP-glucose:glycoprotein glucosyltransferase activity"/>
    <property type="evidence" value="ECO:0007669"/>
    <property type="project" value="InterPro"/>
</dbReference>
<name>A0A9Q0G8S1_9ROSI</name>
<dbReference type="AlphaFoldDB" id="A0A9Q0G8S1"/>
<gene>
    <name evidence="2" type="ORF">Tsubulata_037705</name>
</gene>
<dbReference type="Pfam" id="PF18402">
    <property type="entry name" value="Thioredoxin_14"/>
    <property type="match status" value="1"/>
</dbReference>
<dbReference type="GO" id="GO:0005783">
    <property type="term" value="C:endoplasmic reticulum"/>
    <property type="evidence" value="ECO:0007669"/>
    <property type="project" value="TreeGrafter"/>
</dbReference>
<reference evidence="2" key="1">
    <citation type="submission" date="2022-02" db="EMBL/GenBank/DDBJ databases">
        <authorList>
            <person name="Henning P.M."/>
            <person name="McCubbin A.G."/>
            <person name="Shore J.S."/>
        </authorList>
    </citation>
    <scope>NUCLEOTIDE SEQUENCE</scope>
    <source>
        <strain evidence="2">F60SS</strain>
        <tissue evidence="2">Leaves</tissue>
    </source>
</reference>
<dbReference type="EMBL" id="JAKUCV010001713">
    <property type="protein sequence ID" value="KAJ4845337.1"/>
    <property type="molecule type" value="Genomic_DNA"/>
</dbReference>
<organism evidence="2 3">
    <name type="scientific">Turnera subulata</name>
    <dbReference type="NCBI Taxonomy" id="218843"/>
    <lineage>
        <taxon>Eukaryota</taxon>
        <taxon>Viridiplantae</taxon>
        <taxon>Streptophyta</taxon>
        <taxon>Embryophyta</taxon>
        <taxon>Tracheophyta</taxon>
        <taxon>Spermatophyta</taxon>
        <taxon>Magnoliopsida</taxon>
        <taxon>eudicotyledons</taxon>
        <taxon>Gunneridae</taxon>
        <taxon>Pentapetalae</taxon>
        <taxon>rosids</taxon>
        <taxon>fabids</taxon>
        <taxon>Malpighiales</taxon>
        <taxon>Passifloraceae</taxon>
        <taxon>Turnera</taxon>
    </lineage>
</organism>
<evidence type="ECO:0000313" key="2">
    <source>
        <dbReference type="EMBL" id="KAJ4845337.1"/>
    </source>
</evidence>
<evidence type="ECO:0000313" key="3">
    <source>
        <dbReference type="Proteomes" id="UP001141552"/>
    </source>
</evidence>
<accession>A0A9Q0G8S1</accession>
<dbReference type="PANTHER" id="PTHR11226:SF0">
    <property type="entry name" value="UDP-GLUCOSE:GLYCOPROTEIN GLUCOSYLTRANSFERASE"/>
    <property type="match status" value="1"/>
</dbReference>
<dbReference type="Proteomes" id="UP001141552">
    <property type="component" value="Unassembled WGS sequence"/>
</dbReference>
<sequence length="223" mass="24823">MLPQRTTRKLLSTLSPPESIHAVQILMPTFPGQLRYICKNLFHAVYVVDPATSCGLEAMCQDCYISMTVNLQSVDLTISLYGNNFPMRFGLILYSSKFLREIGCGDPSLSAVKCIGQSNEDITSMVFASLSFIFLPLVDKSPVLTQVNRLRVESEDDAPEVHPVEGAFVESTLPKVKSPPQDMLLKLEKEQSFKELAQESSMSVFKLVLFKLQCCLTSSKLCL</sequence>
<keyword evidence="3" id="KW-1185">Reference proteome</keyword>
<dbReference type="GO" id="GO:0036503">
    <property type="term" value="P:ERAD pathway"/>
    <property type="evidence" value="ECO:0007669"/>
    <property type="project" value="TreeGrafter"/>
</dbReference>
<feature type="domain" description="UGGT thioredoxin-like" evidence="1">
    <location>
        <begin position="24"/>
        <end position="207"/>
    </location>
</feature>
<dbReference type="InterPro" id="IPR009448">
    <property type="entry name" value="UDP-g_GGtrans"/>
</dbReference>
<dbReference type="PANTHER" id="PTHR11226">
    <property type="entry name" value="UDP-GLUCOSE GLYCOPROTEIN:GLUCOSYLTRANSFERASE"/>
    <property type="match status" value="1"/>
</dbReference>
<reference evidence="2" key="2">
    <citation type="journal article" date="2023" name="Plants (Basel)">
        <title>Annotation of the Turnera subulata (Passifloraceae) Draft Genome Reveals the S-Locus Evolved after the Divergence of Turneroideae from Passifloroideae in a Stepwise Manner.</title>
        <authorList>
            <person name="Henning P.M."/>
            <person name="Roalson E.H."/>
            <person name="Mir W."/>
            <person name="McCubbin A.G."/>
            <person name="Shore J.S."/>
        </authorList>
    </citation>
    <scope>NUCLEOTIDE SEQUENCE</scope>
    <source>
        <strain evidence="2">F60SS</strain>
    </source>
</reference>
<protein>
    <recommendedName>
        <fullName evidence="1">UGGT thioredoxin-like domain-containing protein</fullName>
    </recommendedName>
</protein>